<feature type="transmembrane region" description="Helical" evidence="4">
    <location>
        <begin position="269"/>
        <end position="289"/>
    </location>
</feature>
<protein>
    <submittedName>
        <fullName evidence="6">Putative MFS-type transporter YhjX</fullName>
    </submittedName>
</protein>
<feature type="transmembrane region" description="Helical" evidence="4">
    <location>
        <begin position="12"/>
        <end position="32"/>
    </location>
</feature>
<evidence type="ECO:0000256" key="4">
    <source>
        <dbReference type="SAM" id="Phobius"/>
    </source>
</evidence>
<feature type="transmembrane region" description="Helical" evidence="4">
    <location>
        <begin position="330"/>
        <end position="349"/>
    </location>
</feature>
<feature type="transmembrane region" description="Helical" evidence="4">
    <location>
        <begin position="232"/>
        <end position="257"/>
    </location>
</feature>
<feature type="transmembrane region" description="Helical" evidence="4">
    <location>
        <begin position="132"/>
        <end position="153"/>
    </location>
</feature>
<dbReference type="InterPro" id="IPR011701">
    <property type="entry name" value="MFS"/>
</dbReference>
<keyword evidence="2 4" id="KW-1133">Transmembrane helix</keyword>
<dbReference type="PANTHER" id="PTHR11360:SF304">
    <property type="entry name" value="MFS DOMAIN-CONTAINING PROTEIN"/>
    <property type="match status" value="1"/>
</dbReference>
<dbReference type="Proteomes" id="UP000193224">
    <property type="component" value="Unassembled WGS sequence"/>
</dbReference>
<dbReference type="OrthoDB" id="5190776at2"/>
<dbReference type="GO" id="GO:0022857">
    <property type="term" value="F:transmembrane transporter activity"/>
    <property type="evidence" value="ECO:0007669"/>
    <property type="project" value="InterPro"/>
</dbReference>
<dbReference type="PROSITE" id="PS50850">
    <property type="entry name" value="MFS"/>
    <property type="match status" value="1"/>
</dbReference>
<dbReference type="InterPro" id="IPR050327">
    <property type="entry name" value="Proton-linked_MCT"/>
</dbReference>
<sequence length="378" mass="38306">MSSHPSQGRKVLLATSMVSMVLGSIHAFSVFLEPLETMFDTSRATVSLIYSFGLVFLTAAVLIGPAIYARLQPTTIYIWVALLGAIGAGFAGLGGGLETVFIGYSLIFGVANGLGYGFGLQFAARANPERKGLAMGVVTAAYAFGAVVAPYGFEAALAFGGFGSAMTALGSAVFVVSIGAAILVARSGAQYSDTKASASITALPPGLIVTIWIAYGSGVAAGLMAIGHAAGIAAAAGFSGWIAAAAIAGFNLVGSLLSGWLADRIPHQSILTILPLTGAAALLALSVLPGLTIPLLGVVGFTYGGTIATYPAVIAILFPGENGPRAYGRVFTAWGAAGLLAPWLAGQIYDWGGSYTPALWMAAALGTVSALTVRKFIR</sequence>
<dbReference type="SUPFAM" id="SSF103473">
    <property type="entry name" value="MFS general substrate transporter"/>
    <property type="match status" value="1"/>
</dbReference>
<reference evidence="6 7" key="1">
    <citation type="submission" date="2017-03" db="EMBL/GenBank/DDBJ databases">
        <authorList>
            <person name="Afonso C.L."/>
            <person name="Miller P.J."/>
            <person name="Scott M.A."/>
            <person name="Spackman E."/>
            <person name="Goraichik I."/>
            <person name="Dimitrov K.M."/>
            <person name="Suarez D.L."/>
            <person name="Swayne D.E."/>
        </authorList>
    </citation>
    <scope>NUCLEOTIDE SEQUENCE [LARGE SCALE GENOMIC DNA]</scope>
    <source>
        <strain evidence="6 7">CECT 7745</strain>
    </source>
</reference>
<dbReference type="InterPro" id="IPR036259">
    <property type="entry name" value="MFS_trans_sf"/>
</dbReference>
<gene>
    <name evidence="6" type="primary">yhjX_2</name>
    <name evidence="6" type="ORF">ROA7745_03688</name>
</gene>
<dbReference type="InterPro" id="IPR020846">
    <property type="entry name" value="MFS_dom"/>
</dbReference>
<proteinExistence type="predicted"/>
<feature type="transmembrane region" description="Helical" evidence="4">
    <location>
        <begin position="295"/>
        <end position="318"/>
    </location>
</feature>
<feature type="transmembrane region" description="Helical" evidence="4">
    <location>
        <begin position="206"/>
        <end position="226"/>
    </location>
</feature>
<dbReference type="EMBL" id="FWXB01000017">
    <property type="protein sequence ID" value="SMC13828.1"/>
    <property type="molecule type" value="Genomic_DNA"/>
</dbReference>
<feature type="transmembrane region" description="Helical" evidence="4">
    <location>
        <begin position="101"/>
        <end position="120"/>
    </location>
</feature>
<keyword evidence="3 4" id="KW-0472">Membrane</keyword>
<accession>A0A1X7BW10</accession>
<dbReference type="Gene3D" id="1.20.1250.20">
    <property type="entry name" value="MFS general substrate transporter like domains"/>
    <property type="match status" value="2"/>
</dbReference>
<organism evidence="6 7">
    <name type="scientific">Roseovarius aestuarii</name>
    <dbReference type="NCBI Taxonomy" id="475083"/>
    <lineage>
        <taxon>Bacteria</taxon>
        <taxon>Pseudomonadati</taxon>
        <taxon>Pseudomonadota</taxon>
        <taxon>Alphaproteobacteria</taxon>
        <taxon>Rhodobacterales</taxon>
        <taxon>Roseobacteraceae</taxon>
        <taxon>Roseovarius</taxon>
    </lineage>
</organism>
<evidence type="ECO:0000313" key="6">
    <source>
        <dbReference type="EMBL" id="SMC13828.1"/>
    </source>
</evidence>
<feature type="domain" description="Major facilitator superfamily (MFS) profile" evidence="5">
    <location>
        <begin position="1"/>
        <end position="378"/>
    </location>
</feature>
<keyword evidence="1 4" id="KW-0812">Transmembrane</keyword>
<feature type="transmembrane region" description="Helical" evidence="4">
    <location>
        <begin position="355"/>
        <end position="373"/>
    </location>
</feature>
<dbReference type="AlphaFoldDB" id="A0A1X7BW10"/>
<evidence type="ECO:0000256" key="2">
    <source>
        <dbReference type="ARBA" id="ARBA00022989"/>
    </source>
</evidence>
<dbReference type="PANTHER" id="PTHR11360">
    <property type="entry name" value="MONOCARBOXYLATE TRANSPORTER"/>
    <property type="match status" value="1"/>
</dbReference>
<evidence type="ECO:0000259" key="5">
    <source>
        <dbReference type="PROSITE" id="PS50850"/>
    </source>
</evidence>
<evidence type="ECO:0000313" key="7">
    <source>
        <dbReference type="Proteomes" id="UP000193224"/>
    </source>
</evidence>
<feature type="transmembrane region" description="Helical" evidence="4">
    <location>
        <begin position="44"/>
        <end position="69"/>
    </location>
</feature>
<feature type="transmembrane region" description="Helical" evidence="4">
    <location>
        <begin position="165"/>
        <end position="185"/>
    </location>
</feature>
<keyword evidence="7" id="KW-1185">Reference proteome</keyword>
<dbReference type="RefSeq" id="WP_139836481.1">
    <property type="nucleotide sequence ID" value="NZ_FWXB01000017.1"/>
</dbReference>
<feature type="transmembrane region" description="Helical" evidence="4">
    <location>
        <begin position="76"/>
        <end position="95"/>
    </location>
</feature>
<evidence type="ECO:0000256" key="1">
    <source>
        <dbReference type="ARBA" id="ARBA00022692"/>
    </source>
</evidence>
<name>A0A1X7BW10_9RHOB</name>
<dbReference type="Pfam" id="PF07690">
    <property type="entry name" value="MFS_1"/>
    <property type="match status" value="1"/>
</dbReference>
<evidence type="ECO:0000256" key="3">
    <source>
        <dbReference type="ARBA" id="ARBA00023136"/>
    </source>
</evidence>